<organism evidence="2 3">
    <name type="scientific">Solitalea agri</name>
    <dbReference type="NCBI Taxonomy" id="2953739"/>
    <lineage>
        <taxon>Bacteria</taxon>
        <taxon>Pseudomonadati</taxon>
        <taxon>Bacteroidota</taxon>
        <taxon>Sphingobacteriia</taxon>
        <taxon>Sphingobacteriales</taxon>
        <taxon>Sphingobacteriaceae</taxon>
        <taxon>Solitalea</taxon>
    </lineage>
</organism>
<dbReference type="RefSeq" id="WP_252586261.1">
    <property type="nucleotide sequence ID" value="NZ_JAMWYS010000017.1"/>
</dbReference>
<dbReference type="AlphaFoldDB" id="A0A9X2F469"/>
<dbReference type="Proteomes" id="UP001155182">
    <property type="component" value="Unassembled WGS sequence"/>
</dbReference>
<feature type="transmembrane region" description="Helical" evidence="1">
    <location>
        <begin position="21"/>
        <end position="40"/>
    </location>
</feature>
<evidence type="ECO:0008006" key="4">
    <source>
        <dbReference type="Google" id="ProtNLM"/>
    </source>
</evidence>
<comment type="caution">
    <text evidence="2">The sequence shown here is derived from an EMBL/GenBank/DDBJ whole genome shotgun (WGS) entry which is preliminary data.</text>
</comment>
<accession>A0A9X2F469</accession>
<feature type="transmembrane region" description="Helical" evidence="1">
    <location>
        <begin position="60"/>
        <end position="78"/>
    </location>
</feature>
<name>A0A9X2F469_9SPHI</name>
<evidence type="ECO:0000313" key="2">
    <source>
        <dbReference type="EMBL" id="MCO4292021.1"/>
    </source>
</evidence>
<feature type="transmembrane region" description="Helical" evidence="1">
    <location>
        <begin position="143"/>
        <end position="167"/>
    </location>
</feature>
<evidence type="ECO:0000313" key="3">
    <source>
        <dbReference type="Proteomes" id="UP001155182"/>
    </source>
</evidence>
<protein>
    <recommendedName>
        <fullName evidence="4">DUF4234 domain-containing protein</fullName>
    </recommendedName>
</protein>
<sequence length="168" mass="19273">MEEHVLLNSESSDKRELVTKNQFIILNFLTFNLYSVWWMYKSWNFFKEKESSDIMPAMRALFSLFFLYGLFEKIKAFAKGNGYSKDYSSGLLFIGLIVLGICAYLPEPFMLLTFISFICFTPAVEALNFGITESNDGEEQTSYNTRQIVLLVLGSILWVLVLMGLFAA</sequence>
<feature type="transmembrane region" description="Helical" evidence="1">
    <location>
        <begin position="112"/>
        <end position="131"/>
    </location>
</feature>
<keyword evidence="1" id="KW-1133">Transmembrane helix</keyword>
<keyword evidence="3" id="KW-1185">Reference proteome</keyword>
<keyword evidence="1" id="KW-0472">Membrane</keyword>
<gene>
    <name evidence="2" type="ORF">NF867_03985</name>
</gene>
<feature type="transmembrane region" description="Helical" evidence="1">
    <location>
        <begin position="90"/>
        <end position="106"/>
    </location>
</feature>
<reference evidence="2" key="1">
    <citation type="submission" date="2022-06" db="EMBL/GenBank/DDBJ databases">
        <title>Solitalea sp. MAHUQ-68 isolated from rhizospheric soil.</title>
        <authorList>
            <person name="Huq M.A."/>
        </authorList>
    </citation>
    <scope>NUCLEOTIDE SEQUENCE</scope>
    <source>
        <strain evidence="2">MAHUQ-68</strain>
    </source>
</reference>
<proteinExistence type="predicted"/>
<evidence type="ECO:0000256" key="1">
    <source>
        <dbReference type="SAM" id="Phobius"/>
    </source>
</evidence>
<keyword evidence="1" id="KW-0812">Transmembrane</keyword>
<dbReference type="EMBL" id="JAMWYS010000017">
    <property type="protein sequence ID" value="MCO4292021.1"/>
    <property type="molecule type" value="Genomic_DNA"/>
</dbReference>